<feature type="region of interest" description="Disordered" evidence="1">
    <location>
        <begin position="30"/>
        <end position="49"/>
    </location>
</feature>
<feature type="compositionally biased region" description="Polar residues" evidence="1">
    <location>
        <begin position="30"/>
        <end position="40"/>
    </location>
</feature>
<keyword evidence="3" id="KW-1185">Reference proteome</keyword>
<proteinExistence type="predicted"/>
<evidence type="ECO:0000313" key="3">
    <source>
        <dbReference type="Proteomes" id="UP000296049"/>
    </source>
</evidence>
<gene>
    <name evidence="2" type="ORF">Anapl_16287</name>
</gene>
<organism evidence="2 3">
    <name type="scientific">Anas platyrhynchos</name>
    <name type="common">Mallard</name>
    <name type="synonym">Anas boschas</name>
    <dbReference type="NCBI Taxonomy" id="8839"/>
    <lineage>
        <taxon>Eukaryota</taxon>
        <taxon>Metazoa</taxon>
        <taxon>Chordata</taxon>
        <taxon>Craniata</taxon>
        <taxon>Vertebrata</taxon>
        <taxon>Euteleostomi</taxon>
        <taxon>Archelosauria</taxon>
        <taxon>Archosauria</taxon>
        <taxon>Dinosauria</taxon>
        <taxon>Saurischia</taxon>
        <taxon>Theropoda</taxon>
        <taxon>Coelurosauria</taxon>
        <taxon>Aves</taxon>
        <taxon>Neognathae</taxon>
        <taxon>Galloanserae</taxon>
        <taxon>Anseriformes</taxon>
        <taxon>Anatidae</taxon>
        <taxon>Anatinae</taxon>
        <taxon>Anas</taxon>
    </lineage>
</organism>
<protein>
    <submittedName>
        <fullName evidence="2">Uncharacterized protein</fullName>
    </submittedName>
</protein>
<dbReference type="AlphaFoldDB" id="R0L1A6"/>
<name>R0L1A6_ANAPL</name>
<evidence type="ECO:0000256" key="1">
    <source>
        <dbReference type="SAM" id="MobiDB-lite"/>
    </source>
</evidence>
<dbReference type="EMBL" id="KB745104">
    <property type="protein sequence ID" value="EOA94042.1"/>
    <property type="molecule type" value="Genomic_DNA"/>
</dbReference>
<accession>R0L1A6</accession>
<reference evidence="3" key="1">
    <citation type="journal article" date="2013" name="Nat. Genet.">
        <title>The duck genome and transcriptome provide insight into an avian influenza virus reservoir species.</title>
        <authorList>
            <person name="Huang Y."/>
            <person name="Li Y."/>
            <person name="Burt D.W."/>
            <person name="Chen H."/>
            <person name="Zhang Y."/>
            <person name="Qian W."/>
            <person name="Kim H."/>
            <person name="Gan S."/>
            <person name="Zhao Y."/>
            <person name="Li J."/>
            <person name="Yi K."/>
            <person name="Feng H."/>
            <person name="Zhu P."/>
            <person name="Li B."/>
            <person name="Liu Q."/>
            <person name="Fairley S."/>
            <person name="Magor K.E."/>
            <person name="Du Z."/>
            <person name="Hu X."/>
            <person name="Goodman L."/>
            <person name="Tafer H."/>
            <person name="Vignal A."/>
            <person name="Lee T."/>
            <person name="Kim K.W."/>
            <person name="Sheng Z."/>
            <person name="An Y."/>
            <person name="Searle S."/>
            <person name="Herrero J."/>
            <person name="Groenen M.A."/>
            <person name="Crooijmans R.P."/>
            <person name="Faraut T."/>
            <person name="Cai Q."/>
            <person name="Webster R.G."/>
            <person name="Aldridge J.R."/>
            <person name="Warren W.C."/>
            <person name="Bartschat S."/>
            <person name="Kehr S."/>
            <person name="Marz M."/>
            <person name="Stadler P.F."/>
            <person name="Smith J."/>
            <person name="Kraus R.H."/>
            <person name="Zhao Y."/>
            <person name="Ren L."/>
            <person name="Fei J."/>
            <person name="Morisson M."/>
            <person name="Kaiser P."/>
            <person name="Griffin D.K."/>
            <person name="Rao M."/>
            <person name="Pitel F."/>
            <person name="Wang J."/>
            <person name="Li N."/>
        </authorList>
    </citation>
    <scope>NUCLEOTIDE SEQUENCE [LARGE SCALE GENOMIC DNA]</scope>
</reference>
<evidence type="ECO:0000313" key="2">
    <source>
        <dbReference type="EMBL" id="EOA94042.1"/>
    </source>
</evidence>
<sequence>MDGSSSILCSYAPNRLDFLTETTHFMISATKIQPEQQAKGSSDGEGDLRENRLRVLTGSLREAGGAAVAVTTVLKVRKRSRRVRTYGTLSNERSLLDGLGKEKLYDSQVGGLQGGKDTFALPSCSSCQLFHANDRHVKLHENLEMRYGTEKERNQEKLFQLSMEKSDVWRMPVYPVYDDAFCAAASATSRGTFRSYLEDSKFMYRKE</sequence>
<dbReference type="Proteomes" id="UP000296049">
    <property type="component" value="Unassembled WGS sequence"/>
</dbReference>